<reference evidence="5" key="1">
    <citation type="submission" date="2023-02" db="EMBL/GenBank/DDBJ databases">
        <title>Pathogen: clinical or host-associated sample.</title>
        <authorList>
            <person name="Hergert J."/>
            <person name="Casey R."/>
            <person name="Wagner J."/>
            <person name="Young E.L."/>
            <person name="Oakeson K.F."/>
        </authorList>
    </citation>
    <scope>NUCLEOTIDE SEQUENCE</scope>
    <source>
        <strain evidence="5">2022CK-00830</strain>
    </source>
</reference>
<dbReference type="PANTHER" id="PTHR12526:SF640">
    <property type="entry name" value="COLANIC ACID BIOSYNTHESIS GLYCOSYLTRANSFERASE WCAL-RELATED"/>
    <property type="match status" value="1"/>
</dbReference>
<accession>A0AAX3MWA4</accession>
<dbReference type="Gene3D" id="3.40.50.2000">
    <property type="entry name" value="Glycogen Phosphorylase B"/>
    <property type="match status" value="2"/>
</dbReference>
<dbReference type="PANTHER" id="PTHR12526">
    <property type="entry name" value="GLYCOSYLTRANSFERASE"/>
    <property type="match status" value="1"/>
</dbReference>
<evidence type="ECO:0000256" key="3">
    <source>
        <dbReference type="ARBA" id="ARBA00022679"/>
    </source>
</evidence>
<dbReference type="AlphaFoldDB" id="A0AAX3MWA4"/>
<feature type="compositionally biased region" description="Basic residues" evidence="4">
    <location>
        <begin position="422"/>
        <end position="432"/>
    </location>
</feature>
<keyword evidence="2" id="KW-0328">Glycosyltransferase</keyword>
<sequence length="476" mass="54014">MTLKPKLMLFSHISSTQSITGAEKLLLSFCRQMESYFDCVLVVPCEGIIARMAREAEIRVIIQPYELLHYMYIPYEQLREDAAELMQHPSSQEVVQLLHEENPHLIVSNTCVNVIPVMAARILGIPAIWKLTEIIQTNPYTAEAIQFIDEHSDWVIAISHAVTEPLMHSSIPSKLTVLPPTWNEALAAPDEWEGLRQTQRKTLGLTPGHFCIGYISSFIYEAKGLKPFIQSALLLCERFPHTRFWMIGTAVDTAYYEECISLIQQSGFVHQFLFTDFIEDVSCAYSAMDLAVIPSLVKEGFGMTALESMYFAKPVVAFQQGGLAEMMESVDNGHLLVSPGDTEELAAKMIPFITNRKESARTGQHNHAKAEQMYGPAAYEKRTASMVQQWVALFPDWFSDLHSARNIISLQAYQAANQPSPTKRKRRKKTKRSQAPLLKSKPRAKTKKRSTAITRKKRLRTKLGVRKQRKRARKAR</sequence>
<dbReference type="GO" id="GO:0016757">
    <property type="term" value="F:glycosyltransferase activity"/>
    <property type="evidence" value="ECO:0007669"/>
    <property type="project" value="UniProtKB-KW"/>
</dbReference>
<protein>
    <submittedName>
        <fullName evidence="5">Glycosyltransferase family 4 protein</fullName>
    </submittedName>
</protein>
<comment type="similarity">
    <text evidence="1">Belongs to the glycosyltransferase group 1 family. Glycosyltransferase 4 subfamily.</text>
</comment>
<dbReference type="CDD" id="cd03801">
    <property type="entry name" value="GT4_PimA-like"/>
    <property type="match status" value="1"/>
</dbReference>
<evidence type="ECO:0000256" key="4">
    <source>
        <dbReference type="SAM" id="MobiDB-lite"/>
    </source>
</evidence>
<evidence type="ECO:0000313" key="6">
    <source>
        <dbReference type="Proteomes" id="UP001220962"/>
    </source>
</evidence>
<dbReference type="Pfam" id="PF13692">
    <property type="entry name" value="Glyco_trans_1_4"/>
    <property type="match status" value="1"/>
</dbReference>
<dbReference type="SUPFAM" id="SSF53756">
    <property type="entry name" value="UDP-Glycosyltransferase/glycogen phosphorylase"/>
    <property type="match status" value="1"/>
</dbReference>
<dbReference type="EMBL" id="CP118101">
    <property type="protein sequence ID" value="WDH81880.1"/>
    <property type="molecule type" value="Genomic_DNA"/>
</dbReference>
<gene>
    <name evidence="5" type="ORF">PUW23_20655</name>
</gene>
<dbReference type="RefSeq" id="WP_205054932.1">
    <property type="nucleotide sequence ID" value="NZ_CP118101.1"/>
</dbReference>
<dbReference type="Proteomes" id="UP001220962">
    <property type="component" value="Chromosome"/>
</dbReference>
<feature type="compositionally biased region" description="Basic residues" evidence="4">
    <location>
        <begin position="440"/>
        <end position="476"/>
    </location>
</feature>
<feature type="region of interest" description="Disordered" evidence="4">
    <location>
        <begin position="415"/>
        <end position="476"/>
    </location>
</feature>
<evidence type="ECO:0000256" key="1">
    <source>
        <dbReference type="ARBA" id="ARBA00009481"/>
    </source>
</evidence>
<evidence type="ECO:0000313" key="5">
    <source>
        <dbReference type="EMBL" id="WDH81880.1"/>
    </source>
</evidence>
<organism evidence="5 6">
    <name type="scientific">Paenibacillus urinalis</name>
    <dbReference type="NCBI Taxonomy" id="521520"/>
    <lineage>
        <taxon>Bacteria</taxon>
        <taxon>Bacillati</taxon>
        <taxon>Bacillota</taxon>
        <taxon>Bacilli</taxon>
        <taxon>Bacillales</taxon>
        <taxon>Paenibacillaceae</taxon>
        <taxon>Paenibacillus</taxon>
    </lineage>
</organism>
<evidence type="ECO:0000256" key="2">
    <source>
        <dbReference type="ARBA" id="ARBA00022676"/>
    </source>
</evidence>
<keyword evidence="3" id="KW-0808">Transferase</keyword>
<proteinExistence type="inferred from homology"/>
<name>A0AAX3MWA4_9BACL</name>